<reference evidence="1 2" key="1">
    <citation type="journal article" date="2013" name="Genome Announc.">
        <title>Complete Genome Sequence of the Sesbania Symbiont and Rice Growth-Promoting Endophyte Rhizobium sp. Strain IRBG74.</title>
        <authorList>
            <person name="Crook M.B."/>
            <person name="Mitra S."/>
            <person name="Ane J.M."/>
            <person name="Sadowsky M.J."/>
            <person name="Gyaneshwar P."/>
        </authorList>
    </citation>
    <scope>NUCLEOTIDE SEQUENCE [LARGE SCALE GENOMIC DNA]</scope>
    <source>
        <strain evidence="1 2">IRBG74</strain>
    </source>
</reference>
<evidence type="ECO:0000313" key="2">
    <source>
        <dbReference type="Proteomes" id="UP000016944"/>
    </source>
</evidence>
<dbReference type="EMBL" id="HG518322">
    <property type="protein sequence ID" value="CDI09149.1"/>
    <property type="molecule type" value="Genomic_DNA"/>
</dbReference>
<evidence type="ECO:0000313" key="1">
    <source>
        <dbReference type="EMBL" id="CDI09149.1"/>
    </source>
</evidence>
<sequence>MFCIVAPTISWLAVTLAQARDSCSPLEVLTFKLIRPRKYPAAFFLPMPPRPCSPHRDVTCISIMIDINIGYVRY</sequence>
<proteinExistence type="predicted"/>
<dbReference type="AlphaFoldDB" id="U4PVI9"/>
<dbReference type="HOGENOM" id="CLU_2685321_0_0_5"/>
<protein>
    <submittedName>
        <fullName evidence="1">Uncharacterized protein</fullName>
    </submittedName>
</protein>
<dbReference type="Proteomes" id="UP000016944">
    <property type="component" value="Chromosome I"/>
</dbReference>
<dbReference type="KEGG" id="rir:BN877_I2258"/>
<name>U4PVI9_9HYPH</name>
<accession>U4PVI9</accession>
<gene>
    <name evidence="1" type="ORF">BN877_I2258</name>
</gene>
<organism evidence="1 2">
    <name type="scientific">Agrobacterium pusense</name>
    <dbReference type="NCBI Taxonomy" id="648995"/>
    <lineage>
        <taxon>Bacteria</taxon>
        <taxon>Pseudomonadati</taxon>
        <taxon>Pseudomonadota</taxon>
        <taxon>Alphaproteobacteria</taxon>
        <taxon>Hyphomicrobiales</taxon>
        <taxon>Rhizobiaceae</taxon>
        <taxon>Rhizobium/Agrobacterium group</taxon>
        <taxon>Agrobacterium</taxon>
    </lineage>
</organism>